<proteinExistence type="predicted"/>
<dbReference type="Proteomes" id="UP001255416">
    <property type="component" value="Unassembled WGS sequence"/>
</dbReference>
<dbReference type="RefSeq" id="WP_316771693.1">
    <property type="nucleotide sequence ID" value="NZ_JASMWN010000001.1"/>
</dbReference>
<dbReference type="EMBL" id="JASMWN010000001">
    <property type="protein sequence ID" value="MDU9002227.1"/>
    <property type="molecule type" value="Genomic_DNA"/>
</dbReference>
<protein>
    <submittedName>
        <fullName evidence="2">Uncharacterized protein</fullName>
    </submittedName>
</protein>
<evidence type="ECO:0000313" key="2">
    <source>
        <dbReference type="EMBL" id="MDU9002227.1"/>
    </source>
</evidence>
<organism evidence="2 3">
    <name type="scientific">Sedimentitalea todarodis</name>
    <dbReference type="NCBI Taxonomy" id="1631240"/>
    <lineage>
        <taxon>Bacteria</taxon>
        <taxon>Pseudomonadati</taxon>
        <taxon>Pseudomonadota</taxon>
        <taxon>Alphaproteobacteria</taxon>
        <taxon>Rhodobacterales</taxon>
        <taxon>Paracoccaceae</taxon>
        <taxon>Sedimentitalea</taxon>
    </lineage>
</organism>
<reference evidence="3" key="1">
    <citation type="submission" date="2023-05" db="EMBL/GenBank/DDBJ databases">
        <title>Sedimentitalea sp. nov. JM2-8.</title>
        <authorList>
            <person name="Huang J."/>
        </authorList>
    </citation>
    <scope>NUCLEOTIDE SEQUENCE [LARGE SCALE GENOMIC DNA]</scope>
    <source>
        <strain evidence="3">KHS03</strain>
    </source>
</reference>
<sequence length="116" mass="13014">MTNLALKIGRRTHGARQMPDAPHGGTKRLPLESKTVTSYALGQTIWRMSVPEWSESYALRRNSHLRSYRDGALTSVNDVMQSHGWTSLFAGVIVRSQRRQTGHIPITPSFAKLAKK</sequence>
<evidence type="ECO:0000313" key="3">
    <source>
        <dbReference type="Proteomes" id="UP001255416"/>
    </source>
</evidence>
<feature type="region of interest" description="Disordered" evidence="1">
    <location>
        <begin position="10"/>
        <end position="29"/>
    </location>
</feature>
<accession>A0ABU3V7S8</accession>
<evidence type="ECO:0000256" key="1">
    <source>
        <dbReference type="SAM" id="MobiDB-lite"/>
    </source>
</evidence>
<keyword evidence="3" id="KW-1185">Reference proteome</keyword>
<name>A0ABU3V7S8_9RHOB</name>
<gene>
    <name evidence="2" type="ORF">QO231_00020</name>
</gene>
<comment type="caution">
    <text evidence="2">The sequence shown here is derived from an EMBL/GenBank/DDBJ whole genome shotgun (WGS) entry which is preliminary data.</text>
</comment>